<evidence type="ECO:0000313" key="3">
    <source>
        <dbReference type="Proteomes" id="UP000006512"/>
    </source>
</evidence>
<protein>
    <submittedName>
        <fullName evidence="2">Uncharacterized protein</fullName>
    </submittedName>
</protein>
<dbReference type="EMBL" id="GL883077">
    <property type="protein sequence ID" value="EGF92750.1"/>
    <property type="molecule type" value="Genomic_DNA"/>
</dbReference>
<keyword evidence="3" id="KW-1185">Reference proteome</keyword>
<reference evidence="3" key="1">
    <citation type="submission" date="2011-03" db="EMBL/GenBank/DDBJ databases">
        <title>Draft genome sequence of Brevundimonas diminuta.</title>
        <authorList>
            <person name="Brown P.J.B."/>
            <person name="Buechlein A."/>
            <person name="Hemmerich C."/>
            <person name="Brun Y.V."/>
        </authorList>
    </citation>
    <scope>NUCLEOTIDE SEQUENCE [LARGE SCALE GENOMIC DNA]</scope>
    <source>
        <strain evidence="3">C19</strain>
    </source>
</reference>
<dbReference type="HOGENOM" id="CLU_2875982_0_0_5"/>
<name>F4QHL3_9CAUL</name>
<keyword evidence="1" id="KW-1133">Transmembrane helix</keyword>
<sequence>MPWTGKRACRREHFIPSPDPDPKVVRLTFTFGFMTVVVSQLIYTLFLSVFWTMWMSRAPREQA</sequence>
<dbReference type="OrthoDB" id="9877654at2"/>
<evidence type="ECO:0000256" key="1">
    <source>
        <dbReference type="SAM" id="Phobius"/>
    </source>
</evidence>
<evidence type="ECO:0000313" key="2">
    <source>
        <dbReference type="EMBL" id="EGF92750.1"/>
    </source>
</evidence>
<dbReference type="AlphaFoldDB" id="F4QHL3"/>
<gene>
    <name evidence="2" type="ORF">ABI_11870</name>
</gene>
<keyword evidence="1" id="KW-0472">Membrane</keyword>
<dbReference type="RefSeq" id="WP_006271931.1">
    <property type="nucleotide sequence ID" value="NZ_GL883077.1"/>
</dbReference>
<feature type="transmembrane region" description="Helical" evidence="1">
    <location>
        <begin position="29"/>
        <end position="54"/>
    </location>
</feature>
<keyword evidence="1" id="KW-0812">Transmembrane</keyword>
<organism evidence="2 3">
    <name type="scientific">Asticcacaulis biprosthecium C19</name>
    <dbReference type="NCBI Taxonomy" id="715226"/>
    <lineage>
        <taxon>Bacteria</taxon>
        <taxon>Pseudomonadati</taxon>
        <taxon>Pseudomonadota</taxon>
        <taxon>Alphaproteobacteria</taxon>
        <taxon>Caulobacterales</taxon>
        <taxon>Caulobacteraceae</taxon>
        <taxon>Asticcacaulis</taxon>
    </lineage>
</organism>
<proteinExistence type="predicted"/>
<dbReference type="Proteomes" id="UP000006512">
    <property type="component" value="Unassembled WGS sequence"/>
</dbReference>
<accession>F4QHL3</accession>